<feature type="non-terminal residue" evidence="1">
    <location>
        <position position="1"/>
    </location>
</feature>
<dbReference type="EMBL" id="JAHUTJ010081443">
    <property type="protein sequence ID" value="MED6295614.1"/>
    <property type="molecule type" value="Genomic_DNA"/>
</dbReference>
<proteinExistence type="predicted"/>
<keyword evidence="2" id="KW-1185">Reference proteome</keyword>
<protein>
    <submittedName>
        <fullName evidence="1">Uncharacterized protein</fullName>
    </submittedName>
</protein>
<gene>
    <name evidence="1" type="ORF">CHARACLAT_033606</name>
</gene>
<evidence type="ECO:0000313" key="2">
    <source>
        <dbReference type="Proteomes" id="UP001352852"/>
    </source>
</evidence>
<organism evidence="1 2">
    <name type="scientific">Characodon lateralis</name>
    <dbReference type="NCBI Taxonomy" id="208331"/>
    <lineage>
        <taxon>Eukaryota</taxon>
        <taxon>Metazoa</taxon>
        <taxon>Chordata</taxon>
        <taxon>Craniata</taxon>
        <taxon>Vertebrata</taxon>
        <taxon>Euteleostomi</taxon>
        <taxon>Actinopterygii</taxon>
        <taxon>Neopterygii</taxon>
        <taxon>Teleostei</taxon>
        <taxon>Neoteleostei</taxon>
        <taxon>Acanthomorphata</taxon>
        <taxon>Ovalentaria</taxon>
        <taxon>Atherinomorphae</taxon>
        <taxon>Cyprinodontiformes</taxon>
        <taxon>Goodeidae</taxon>
        <taxon>Characodon</taxon>
    </lineage>
</organism>
<dbReference type="Proteomes" id="UP001352852">
    <property type="component" value="Unassembled WGS sequence"/>
</dbReference>
<accession>A0ABU7FAP6</accession>
<evidence type="ECO:0000313" key="1">
    <source>
        <dbReference type="EMBL" id="MED6295614.1"/>
    </source>
</evidence>
<comment type="caution">
    <text evidence="1">The sequence shown here is derived from an EMBL/GenBank/DDBJ whole genome shotgun (WGS) entry which is preliminary data.</text>
</comment>
<sequence>LFSRVADFLPASSIFTANLTETEHTSSFWALIVFSELRDPQLSKQQTVAQHQQKVSPGTVATNECL</sequence>
<name>A0ABU7FAP6_9TELE</name>
<reference evidence="1 2" key="1">
    <citation type="submission" date="2021-06" db="EMBL/GenBank/DDBJ databases">
        <authorList>
            <person name="Palmer J.M."/>
        </authorList>
    </citation>
    <scope>NUCLEOTIDE SEQUENCE [LARGE SCALE GENOMIC DNA]</scope>
    <source>
        <strain evidence="1 2">CL_MEX2019</strain>
        <tissue evidence="1">Muscle</tissue>
    </source>
</reference>